<evidence type="ECO:0000259" key="3">
    <source>
        <dbReference type="PROSITE" id="PS51819"/>
    </source>
</evidence>
<dbReference type="InterPro" id="IPR029068">
    <property type="entry name" value="Glyas_Bleomycin-R_OHBP_Dase"/>
</dbReference>
<gene>
    <name evidence="4" type="ORF">UFOPK1421_01527</name>
    <name evidence="5" type="ORF">UFOPK4422_01725</name>
</gene>
<feature type="domain" description="VOC" evidence="3">
    <location>
        <begin position="127"/>
        <end position="253"/>
    </location>
</feature>
<feature type="domain" description="Chorismate mutase" evidence="2">
    <location>
        <begin position="11"/>
        <end position="102"/>
    </location>
</feature>
<dbReference type="AlphaFoldDB" id="A0A6J6CU92"/>
<dbReference type="InterPro" id="IPR037523">
    <property type="entry name" value="VOC_core"/>
</dbReference>
<dbReference type="SUPFAM" id="SSF48600">
    <property type="entry name" value="Chorismate mutase II"/>
    <property type="match status" value="1"/>
</dbReference>
<dbReference type="GO" id="GO:0004106">
    <property type="term" value="F:chorismate mutase activity"/>
    <property type="evidence" value="ECO:0007669"/>
    <property type="project" value="InterPro"/>
</dbReference>
<dbReference type="Gene3D" id="1.20.59.10">
    <property type="entry name" value="Chorismate mutase"/>
    <property type="match status" value="1"/>
</dbReference>
<dbReference type="InterPro" id="IPR051331">
    <property type="entry name" value="Chorismate_mutase-related"/>
</dbReference>
<dbReference type="PANTHER" id="PTHR38041:SF1">
    <property type="entry name" value="CHORISMATE MUTASE"/>
    <property type="match status" value="1"/>
</dbReference>
<dbReference type="InterPro" id="IPR036263">
    <property type="entry name" value="Chorismate_II_sf"/>
</dbReference>
<dbReference type="Pfam" id="PF01817">
    <property type="entry name" value="CM_2"/>
    <property type="match status" value="1"/>
</dbReference>
<dbReference type="GO" id="GO:0009697">
    <property type="term" value="P:salicylic acid biosynthetic process"/>
    <property type="evidence" value="ECO:0007669"/>
    <property type="project" value="TreeGrafter"/>
</dbReference>
<dbReference type="InterPro" id="IPR036979">
    <property type="entry name" value="CM_dom_sf"/>
</dbReference>
<dbReference type="PANTHER" id="PTHR38041">
    <property type="entry name" value="CHORISMATE MUTASE"/>
    <property type="match status" value="1"/>
</dbReference>
<dbReference type="GO" id="GO:0046417">
    <property type="term" value="P:chorismate metabolic process"/>
    <property type="evidence" value="ECO:0007669"/>
    <property type="project" value="InterPro"/>
</dbReference>
<dbReference type="InterPro" id="IPR004360">
    <property type="entry name" value="Glyas_Fos-R_dOase_dom"/>
</dbReference>
<evidence type="ECO:0000313" key="4">
    <source>
        <dbReference type="EMBL" id="CAB4554877.1"/>
    </source>
</evidence>
<dbReference type="InterPro" id="IPR002701">
    <property type="entry name" value="CM_II_prokaryot"/>
</dbReference>
<dbReference type="SMART" id="SM00830">
    <property type="entry name" value="CM_2"/>
    <property type="match status" value="1"/>
</dbReference>
<name>A0A6J6CU92_9ZZZZ</name>
<dbReference type="EMBL" id="CAEZSL010000231">
    <property type="protein sequence ID" value="CAB4554877.1"/>
    <property type="molecule type" value="Genomic_DNA"/>
</dbReference>
<evidence type="ECO:0000313" key="5">
    <source>
        <dbReference type="EMBL" id="CAB5137665.1"/>
    </source>
</evidence>
<protein>
    <submittedName>
        <fullName evidence="4">Unannotated protein</fullName>
    </submittedName>
</protein>
<keyword evidence="1" id="KW-0413">Isomerase</keyword>
<dbReference type="SUPFAM" id="SSF54593">
    <property type="entry name" value="Glyoxalase/Bleomycin resistance protein/Dihydroxybiphenyl dioxygenase"/>
    <property type="match status" value="1"/>
</dbReference>
<dbReference type="PROSITE" id="PS51819">
    <property type="entry name" value="VOC"/>
    <property type="match status" value="1"/>
</dbReference>
<accession>A0A6J6CU92</accession>
<reference evidence="4" key="1">
    <citation type="submission" date="2020-05" db="EMBL/GenBank/DDBJ databases">
        <authorList>
            <person name="Chiriac C."/>
            <person name="Salcher M."/>
            <person name="Ghai R."/>
            <person name="Kavagutti S V."/>
        </authorList>
    </citation>
    <scope>NUCLEOTIDE SEQUENCE</scope>
</reference>
<evidence type="ECO:0000259" key="2">
    <source>
        <dbReference type="PROSITE" id="PS51168"/>
    </source>
</evidence>
<dbReference type="Pfam" id="PF00903">
    <property type="entry name" value="Glyoxalase"/>
    <property type="match status" value="1"/>
</dbReference>
<proteinExistence type="predicted"/>
<sequence length="272" mass="29136">MSTPVSPGSTNEPSPALAALRQRIDELDRQLLDILAQRLDACHEVARIKEHSDTPIIQPDRVREVVTSRRQYALDRSVDPDFAEDIMRVVLAETHRIEIAGRRTDAAPAKSASPEGTRSAIDTVSTRVDHVVIAVENLSTAVDTFTQNLGFHLEHPSNSHPGIAVIAAGGVTLVLVGPEAGPQVAAHIAHHGSGIHHIAIEVLNASYTHATLNSTSSALSPIVTDVVTDDHGHEQFFTLRDPASGVQLGFIARTGHRVGVATQNILEGFKTS</sequence>
<dbReference type="EMBL" id="CAFBRX010000263">
    <property type="protein sequence ID" value="CAB5137665.1"/>
    <property type="molecule type" value="Genomic_DNA"/>
</dbReference>
<organism evidence="4">
    <name type="scientific">freshwater metagenome</name>
    <dbReference type="NCBI Taxonomy" id="449393"/>
    <lineage>
        <taxon>unclassified sequences</taxon>
        <taxon>metagenomes</taxon>
        <taxon>ecological metagenomes</taxon>
    </lineage>
</organism>
<evidence type="ECO:0000256" key="1">
    <source>
        <dbReference type="ARBA" id="ARBA00023235"/>
    </source>
</evidence>
<dbReference type="Gene3D" id="3.10.180.10">
    <property type="entry name" value="2,3-Dihydroxybiphenyl 1,2-Dioxygenase, domain 1"/>
    <property type="match status" value="1"/>
</dbReference>
<dbReference type="PROSITE" id="PS51168">
    <property type="entry name" value="CHORISMATE_MUT_2"/>
    <property type="match status" value="1"/>
</dbReference>